<evidence type="ECO:0000313" key="7">
    <source>
        <dbReference type="EMBL" id="CAA3030035.1"/>
    </source>
</evidence>
<dbReference type="GO" id="GO:0000785">
    <property type="term" value="C:chromatin"/>
    <property type="evidence" value="ECO:0007669"/>
    <property type="project" value="TreeGrafter"/>
</dbReference>
<dbReference type="Proteomes" id="UP000594638">
    <property type="component" value="Unassembled WGS sequence"/>
</dbReference>
<evidence type="ECO:0000313" key="8">
    <source>
        <dbReference type="Proteomes" id="UP000594638"/>
    </source>
</evidence>
<comment type="subcellular location">
    <subcellularLocation>
        <location evidence="1 4">Nucleus</location>
    </subcellularLocation>
</comment>
<reference evidence="7 8" key="1">
    <citation type="submission" date="2019-12" db="EMBL/GenBank/DDBJ databases">
        <authorList>
            <person name="Alioto T."/>
            <person name="Alioto T."/>
            <person name="Gomez Garrido J."/>
        </authorList>
    </citation>
    <scope>NUCLEOTIDE SEQUENCE [LARGE SCALE GENOMIC DNA]</scope>
</reference>
<evidence type="ECO:0000256" key="2">
    <source>
        <dbReference type="ARBA" id="ARBA00022491"/>
    </source>
</evidence>
<accession>A0A8S0V980</accession>
<dbReference type="InterPro" id="IPR003822">
    <property type="entry name" value="PAH"/>
</dbReference>
<dbReference type="Pfam" id="PF02671">
    <property type="entry name" value="PAH"/>
    <property type="match status" value="2"/>
</dbReference>
<dbReference type="InterPro" id="IPR013194">
    <property type="entry name" value="HDAC_interact_dom"/>
</dbReference>
<gene>
    <name evidence="7" type="ORF">OLEA9_A059451</name>
</gene>
<evidence type="ECO:0000259" key="6">
    <source>
        <dbReference type="Pfam" id="PF08295"/>
    </source>
</evidence>
<evidence type="ECO:0000256" key="1">
    <source>
        <dbReference type="ARBA" id="ARBA00004123"/>
    </source>
</evidence>
<comment type="caution">
    <text evidence="7">The sequence shown here is derived from an EMBL/GenBank/DDBJ whole genome shotgun (WGS) entry which is preliminary data.</text>
</comment>
<dbReference type="InterPro" id="IPR039774">
    <property type="entry name" value="Sin3-like"/>
</dbReference>
<dbReference type="Gramene" id="OE9A059451T1">
    <property type="protein sequence ID" value="OE9A059451C1"/>
    <property type="gene ID" value="OE9A059451"/>
</dbReference>
<protein>
    <submittedName>
        <fullName evidence="7">Paired amphipathic helix Sin3-like 2</fullName>
    </submittedName>
</protein>
<dbReference type="GO" id="GO:0003714">
    <property type="term" value="F:transcription corepressor activity"/>
    <property type="evidence" value="ECO:0007669"/>
    <property type="project" value="InterPro"/>
</dbReference>
<dbReference type="OrthoDB" id="10265969at2759"/>
<dbReference type="PROSITE" id="PS51477">
    <property type="entry name" value="PAH"/>
    <property type="match status" value="2"/>
</dbReference>
<evidence type="ECO:0000256" key="5">
    <source>
        <dbReference type="SAM" id="Coils"/>
    </source>
</evidence>
<dbReference type="SUPFAM" id="SSF47762">
    <property type="entry name" value="PAH2 domain"/>
    <property type="match status" value="2"/>
</dbReference>
<sequence length="374" mass="43958">MEFNPTYNEAVSFVEIVKQRFQHQENVYRKICSIFAMFRGRLVDPESLISKVEIMFNDHADLISMFHNFFPKNLPMAVAGDRNTAPVFVPTTLEKSSDEGRIDEVKDDGREKTKLCIEFVNRVAETLQDDYKYKSFLDAVNDLGKFKNIAQVRDEVYVIFKDHPELDIEFSSFLTDYYEANSRVEKDANLSFFSMSTSAKGVAKKKNYKQIMFKCEVETYEADMEYHSLQSTMEAVDQMVMKLKRNPNEMVCIEDYFSVLNLKYLKKFYGDRRVLRMRRNPIDSNAVTSIELDLNNEYVEVKKRLERARIKCARTMKEIHEEAYNQESAKRTSPESTLTYEENKGIMESENEENPRFDPKQVQPIKRIKLKFPK</sequence>
<dbReference type="InterPro" id="IPR036600">
    <property type="entry name" value="PAH_sf"/>
</dbReference>
<dbReference type="PANTHER" id="PTHR12346">
    <property type="entry name" value="SIN3B-RELATED"/>
    <property type="match status" value="1"/>
</dbReference>
<dbReference type="GO" id="GO:0000118">
    <property type="term" value="C:histone deacetylase complex"/>
    <property type="evidence" value="ECO:0007669"/>
    <property type="project" value="TreeGrafter"/>
</dbReference>
<proteinExistence type="predicted"/>
<dbReference type="PANTHER" id="PTHR12346:SF55">
    <property type="entry name" value="PAIRED AMPHIPATHIC HELIX (PAH2) SUPERFAMILY PROTEIN"/>
    <property type="match status" value="1"/>
</dbReference>
<dbReference type="AlphaFoldDB" id="A0A8S0V980"/>
<organism evidence="7 8">
    <name type="scientific">Olea europaea subsp. europaea</name>
    <dbReference type="NCBI Taxonomy" id="158383"/>
    <lineage>
        <taxon>Eukaryota</taxon>
        <taxon>Viridiplantae</taxon>
        <taxon>Streptophyta</taxon>
        <taxon>Embryophyta</taxon>
        <taxon>Tracheophyta</taxon>
        <taxon>Spermatophyta</taxon>
        <taxon>Magnoliopsida</taxon>
        <taxon>eudicotyledons</taxon>
        <taxon>Gunneridae</taxon>
        <taxon>Pentapetalae</taxon>
        <taxon>asterids</taxon>
        <taxon>lamiids</taxon>
        <taxon>Lamiales</taxon>
        <taxon>Oleaceae</taxon>
        <taxon>Oleeae</taxon>
        <taxon>Olea</taxon>
    </lineage>
</organism>
<evidence type="ECO:0000256" key="3">
    <source>
        <dbReference type="ARBA" id="ARBA00023242"/>
    </source>
</evidence>
<keyword evidence="3 4" id="KW-0539">Nucleus</keyword>
<dbReference type="EMBL" id="CACTIH010009345">
    <property type="protein sequence ID" value="CAA3030035.1"/>
    <property type="molecule type" value="Genomic_DNA"/>
</dbReference>
<dbReference type="GO" id="GO:0000122">
    <property type="term" value="P:negative regulation of transcription by RNA polymerase II"/>
    <property type="evidence" value="ECO:0007669"/>
    <property type="project" value="TreeGrafter"/>
</dbReference>
<feature type="coiled-coil region" evidence="5">
    <location>
        <begin position="291"/>
        <end position="318"/>
    </location>
</feature>
<name>A0A8S0V980_OLEEU</name>
<feature type="domain" description="Histone deacetylase interacting" evidence="6">
    <location>
        <begin position="193"/>
        <end position="247"/>
    </location>
</feature>
<keyword evidence="2" id="KW-0678">Repressor</keyword>
<evidence type="ECO:0000256" key="4">
    <source>
        <dbReference type="PROSITE-ProRule" id="PRU00810"/>
    </source>
</evidence>
<dbReference type="Gene3D" id="1.20.1160.11">
    <property type="entry name" value="Paired amphipathic helix"/>
    <property type="match status" value="2"/>
</dbReference>
<keyword evidence="8" id="KW-1185">Reference proteome</keyword>
<keyword evidence="5" id="KW-0175">Coiled coil</keyword>
<dbReference type="Pfam" id="PF08295">
    <property type="entry name" value="Sin3_corepress"/>
    <property type="match status" value="1"/>
</dbReference>